<dbReference type="EMBL" id="JADYXP020000001">
    <property type="protein sequence ID" value="KAL0133446.1"/>
    <property type="molecule type" value="Genomic_DNA"/>
</dbReference>
<reference evidence="2 3" key="1">
    <citation type="submission" date="2023-03" db="EMBL/GenBank/DDBJ databases">
        <title>High recombination rates correlate with genetic variation in Cardiocondyla obscurior ants.</title>
        <authorList>
            <person name="Errbii M."/>
        </authorList>
    </citation>
    <scope>NUCLEOTIDE SEQUENCE [LARGE SCALE GENOMIC DNA]</scope>
    <source>
        <strain evidence="2">Alpha-2009</strain>
        <tissue evidence="2">Whole body</tissue>
    </source>
</reference>
<evidence type="ECO:0000256" key="1">
    <source>
        <dbReference type="SAM" id="Phobius"/>
    </source>
</evidence>
<gene>
    <name evidence="2" type="ORF">PUN28_000886</name>
</gene>
<organism evidence="2 3">
    <name type="scientific">Cardiocondyla obscurior</name>
    <dbReference type="NCBI Taxonomy" id="286306"/>
    <lineage>
        <taxon>Eukaryota</taxon>
        <taxon>Metazoa</taxon>
        <taxon>Ecdysozoa</taxon>
        <taxon>Arthropoda</taxon>
        <taxon>Hexapoda</taxon>
        <taxon>Insecta</taxon>
        <taxon>Pterygota</taxon>
        <taxon>Neoptera</taxon>
        <taxon>Endopterygota</taxon>
        <taxon>Hymenoptera</taxon>
        <taxon>Apocrita</taxon>
        <taxon>Aculeata</taxon>
        <taxon>Formicoidea</taxon>
        <taxon>Formicidae</taxon>
        <taxon>Myrmicinae</taxon>
        <taxon>Cardiocondyla</taxon>
    </lineage>
</organism>
<proteinExistence type="predicted"/>
<protein>
    <submittedName>
        <fullName evidence="2">Uncharacterized protein</fullName>
    </submittedName>
</protein>
<dbReference type="Proteomes" id="UP001430953">
    <property type="component" value="Unassembled WGS sequence"/>
</dbReference>
<dbReference type="AlphaFoldDB" id="A0AAW2H1Z5"/>
<accession>A0AAW2H1Z5</accession>
<keyword evidence="1" id="KW-1133">Transmembrane helix</keyword>
<evidence type="ECO:0000313" key="3">
    <source>
        <dbReference type="Proteomes" id="UP001430953"/>
    </source>
</evidence>
<feature type="transmembrane region" description="Helical" evidence="1">
    <location>
        <begin position="114"/>
        <end position="132"/>
    </location>
</feature>
<comment type="caution">
    <text evidence="2">The sequence shown here is derived from an EMBL/GenBank/DDBJ whole genome shotgun (WGS) entry which is preliminary data.</text>
</comment>
<sequence>MLLYSLFHYIIIRYRLLLLLLRLLLTMETRRTFSLSIHVINTIISYSYHRYQHHRLSQPSSLSSIIIMYRFRRRHAVRRRRISRVCKARCRRKRDDDSRSERCSIPLRSSPSHYLFYFFFFFLSFNSFFSSLSQTCGFSSRALT</sequence>
<name>A0AAW2H1Z5_9HYME</name>
<feature type="transmembrane region" description="Helical" evidence="1">
    <location>
        <begin position="6"/>
        <end position="25"/>
    </location>
</feature>
<evidence type="ECO:0000313" key="2">
    <source>
        <dbReference type="EMBL" id="KAL0133446.1"/>
    </source>
</evidence>
<keyword evidence="3" id="KW-1185">Reference proteome</keyword>
<keyword evidence="1" id="KW-0812">Transmembrane</keyword>
<keyword evidence="1" id="KW-0472">Membrane</keyword>